<comment type="caution">
    <text evidence="1">The sequence shown here is derived from an EMBL/GenBank/DDBJ whole genome shotgun (WGS) entry which is preliminary data.</text>
</comment>
<organism evidence="1 2">
    <name type="scientific">Nocardia transvalensis</name>
    <dbReference type="NCBI Taxonomy" id="37333"/>
    <lineage>
        <taxon>Bacteria</taxon>
        <taxon>Bacillati</taxon>
        <taxon>Actinomycetota</taxon>
        <taxon>Actinomycetes</taxon>
        <taxon>Mycobacteriales</taxon>
        <taxon>Nocardiaceae</taxon>
        <taxon>Nocardia</taxon>
    </lineage>
</organism>
<dbReference type="Proteomes" id="UP000540412">
    <property type="component" value="Unassembled WGS sequence"/>
</dbReference>
<evidence type="ECO:0000313" key="2">
    <source>
        <dbReference type="Proteomes" id="UP000540412"/>
    </source>
</evidence>
<reference evidence="1 2" key="1">
    <citation type="submission" date="2020-08" db="EMBL/GenBank/DDBJ databases">
        <title>Sequencing the genomes of 1000 actinobacteria strains.</title>
        <authorList>
            <person name="Klenk H.-P."/>
        </authorList>
    </citation>
    <scope>NUCLEOTIDE SEQUENCE [LARGE SCALE GENOMIC DNA]</scope>
    <source>
        <strain evidence="1 2">DSM 43582</strain>
    </source>
</reference>
<name>A0A7W9UIN1_9NOCA</name>
<protein>
    <submittedName>
        <fullName evidence="1">Uncharacterized protein</fullName>
    </submittedName>
</protein>
<keyword evidence="2" id="KW-1185">Reference proteome</keyword>
<dbReference type="EMBL" id="JACHIT010000001">
    <property type="protein sequence ID" value="MBB5913920.1"/>
    <property type="molecule type" value="Genomic_DNA"/>
</dbReference>
<dbReference type="RefSeq" id="WP_157185316.1">
    <property type="nucleotide sequence ID" value="NZ_JACHIT010000001.1"/>
</dbReference>
<proteinExistence type="predicted"/>
<gene>
    <name evidence="1" type="ORF">BJY24_002787</name>
</gene>
<accession>A0A7W9UIN1</accession>
<dbReference type="AlphaFoldDB" id="A0A7W9UIN1"/>
<sequence length="182" mass="20179">MRHKDTLNGSHEATRDDDAQSAWDDLVESYVESMSWQPLVPDIPIADLLGLQLPTNIFAVDAAMSASVFEQVAPHLEPLIDTVWLQRLFASIINHRQTAVEWLKQPFALYGTDEALSTYPRRLAIDAAVITAALLRALLLMRWRAALPEPGRLVAANPHLTRGPNTRRSICINRSPAGSVHA</sequence>
<evidence type="ECO:0000313" key="1">
    <source>
        <dbReference type="EMBL" id="MBB5913920.1"/>
    </source>
</evidence>